<dbReference type="Pfam" id="PF00031">
    <property type="entry name" value="Cystatin"/>
    <property type="match status" value="1"/>
</dbReference>
<feature type="signal peptide" evidence="3">
    <location>
        <begin position="1"/>
        <end position="25"/>
    </location>
</feature>
<dbReference type="FunFam" id="3.10.450.10:FF:000004">
    <property type="entry name" value="Cystatin C"/>
    <property type="match status" value="1"/>
</dbReference>
<evidence type="ECO:0000256" key="1">
    <source>
        <dbReference type="ARBA" id="ARBA00009403"/>
    </source>
</evidence>
<dbReference type="InterPro" id="IPR042930">
    <property type="entry name" value="CST11"/>
</dbReference>
<keyword evidence="3" id="KW-0732">Signal</keyword>
<dbReference type="GO" id="GO:0050829">
    <property type="term" value="P:defense response to Gram-negative bacterium"/>
    <property type="evidence" value="ECO:0007669"/>
    <property type="project" value="Ensembl"/>
</dbReference>
<dbReference type="GO" id="GO:0004869">
    <property type="term" value="F:cysteine-type endopeptidase inhibitor activity"/>
    <property type="evidence" value="ECO:0007669"/>
    <property type="project" value="InterPro"/>
</dbReference>
<dbReference type="GeneTree" id="ENSGT00910000144356"/>
<comment type="similarity">
    <text evidence="1">Belongs to the cystatin family.</text>
</comment>
<dbReference type="CDD" id="cd00042">
    <property type="entry name" value="CY"/>
    <property type="match status" value="1"/>
</dbReference>
<dbReference type="InterPro" id="IPR046350">
    <property type="entry name" value="Cystatin_sf"/>
</dbReference>
<reference evidence="5" key="1">
    <citation type="submission" date="2025-08" db="UniProtKB">
        <authorList>
            <consortium name="Ensembl"/>
        </authorList>
    </citation>
    <scope>IDENTIFICATION</scope>
</reference>
<protein>
    <submittedName>
        <fullName evidence="5">Cystatin 11</fullName>
    </submittedName>
</protein>
<dbReference type="CTD" id="140880"/>
<gene>
    <name evidence="5" type="primary">Cst11</name>
</gene>
<dbReference type="GO" id="GO:0061827">
    <property type="term" value="C:sperm head"/>
    <property type="evidence" value="ECO:0007669"/>
    <property type="project" value="Ensembl"/>
</dbReference>
<dbReference type="GeneID" id="103736954"/>
<keyword evidence="2" id="KW-1015">Disulfide bond</keyword>
<dbReference type="KEGG" id="ngi:103736954"/>
<accession>A0A8C6RZR1</accession>
<dbReference type="Proteomes" id="UP000694381">
    <property type="component" value="Unassembled WGS sequence"/>
</dbReference>
<keyword evidence="6" id="KW-1185">Reference proteome</keyword>
<evidence type="ECO:0000313" key="6">
    <source>
        <dbReference type="Proteomes" id="UP000694381"/>
    </source>
</evidence>
<dbReference type="OrthoDB" id="1908104at2759"/>
<dbReference type="OMA" id="NCVPQEG"/>
<feature type="domain" description="Cystatin" evidence="4">
    <location>
        <begin position="29"/>
        <end position="136"/>
    </location>
</feature>
<dbReference type="PANTHER" id="PTHR47886">
    <property type="entry name" value="CYSTATIN-11"/>
    <property type="match status" value="1"/>
</dbReference>
<sequence length="138" mass="16480">MMNRPWKVLYLLWAVLVALMAFSYQKRKTTFIKVEEVNAVETLVKKALQYVTDAYNEKSEDMYNFRILRILKIEKQVTDHIEYHISVDMQRTTCLKNETSSCEIQEGALYKKIQCYFSVYVVPWVEKYKILNKKCTND</sequence>
<name>A0A8C6RZR1_NANGA</name>
<dbReference type="Gene3D" id="3.10.450.10">
    <property type="match status" value="1"/>
</dbReference>
<evidence type="ECO:0000259" key="4">
    <source>
        <dbReference type="SMART" id="SM00043"/>
    </source>
</evidence>
<organism evidence="5 6">
    <name type="scientific">Nannospalax galili</name>
    <name type="common">Northern Israeli blind subterranean mole rat</name>
    <name type="synonym">Spalax galili</name>
    <dbReference type="NCBI Taxonomy" id="1026970"/>
    <lineage>
        <taxon>Eukaryota</taxon>
        <taxon>Metazoa</taxon>
        <taxon>Chordata</taxon>
        <taxon>Craniata</taxon>
        <taxon>Vertebrata</taxon>
        <taxon>Euteleostomi</taxon>
        <taxon>Mammalia</taxon>
        <taxon>Eutheria</taxon>
        <taxon>Euarchontoglires</taxon>
        <taxon>Glires</taxon>
        <taxon>Rodentia</taxon>
        <taxon>Myomorpha</taxon>
        <taxon>Muroidea</taxon>
        <taxon>Spalacidae</taxon>
        <taxon>Spalacinae</taxon>
        <taxon>Nannospalax</taxon>
    </lineage>
</organism>
<evidence type="ECO:0000256" key="3">
    <source>
        <dbReference type="SAM" id="SignalP"/>
    </source>
</evidence>
<dbReference type="SUPFAM" id="SSF54403">
    <property type="entry name" value="Cystatin/monellin"/>
    <property type="match status" value="1"/>
</dbReference>
<evidence type="ECO:0000256" key="2">
    <source>
        <dbReference type="ARBA" id="ARBA00023157"/>
    </source>
</evidence>
<dbReference type="GO" id="GO:0036126">
    <property type="term" value="C:sperm flagellum"/>
    <property type="evidence" value="ECO:0007669"/>
    <property type="project" value="Ensembl"/>
</dbReference>
<evidence type="ECO:0000313" key="5">
    <source>
        <dbReference type="Ensembl" id="ENSNGAP00000024952.1"/>
    </source>
</evidence>
<dbReference type="PANTHER" id="PTHR47886:SF1">
    <property type="entry name" value="CYSTATIN-11"/>
    <property type="match status" value="1"/>
</dbReference>
<dbReference type="GO" id="GO:0031640">
    <property type="term" value="P:killing of cells of another organism"/>
    <property type="evidence" value="ECO:0007669"/>
    <property type="project" value="Ensembl"/>
</dbReference>
<dbReference type="SMART" id="SM00043">
    <property type="entry name" value="CY"/>
    <property type="match status" value="1"/>
</dbReference>
<proteinExistence type="inferred from homology"/>
<dbReference type="InterPro" id="IPR000010">
    <property type="entry name" value="Cystatin_dom"/>
</dbReference>
<dbReference type="Ensembl" id="ENSNGAT00000030665.1">
    <property type="protein sequence ID" value="ENSNGAP00000024952.1"/>
    <property type="gene ID" value="ENSNGAG00000023054.1"/>
</dbReference>
<dbReference type="GO" id="GO:0005737">
    <property type="term" value="C:cytoplasm"/>
    <property type="evidence" value="ECO:0007669"/>
    <property type="project" value="Ensembl"/>
</dbReference>
<feature type="chain" id="PRO_5034721250" evidence="3">
    <location>
        <begin position="26"/>
        <end position="138"/>
    </location>
</feature>
<dbReference type="RefSeq" id="XP_008834879.1">
    <property type="nucleotide sequence ID" value="XM_008836657.3"/>
</dbReference>
<reference evidence="5" key="2">
    <citation type="submission" date="2025-09" db="UniProtKB">
        <authorList>
            <consortium name="Ensembl"/>
        </authorList>
    </citation>
    <scope>IDENTIFICATION</scope>
</reference>
<dbReference type="GO" id="GO:0005634">
    <property type="term" value="C:nucleus"/>
    <property type="evidence" value="ECO:0007669"/>
    <property type="project" value="Ensembl"/>
</dbReference>
<dbReference type="AlphaFoldDB" id="A0A8C6RZR1"/>